<dbReference type="SFLD" id="SFLDG01082">
    <property type="entry name" value="B12-binding_domain_containing"/>
    <property type="match status" value="1"/>
</dbReference>
<dbReference type="InterPro" id="IPR006158">
    <property type="entry name" value="Cobalamin-bd"/>
</dbReference>
<dbReference type="GO" id="GO:0031419">
    <property type="term" value="F:cobalamin binding"/>
    <property type="evidence" value="ECO:0007669"/>
    <property type="project" value="InterPro"/>
</dbReference>
<comment type="cofactor">
    <cofactor evidence="1">
        <name>[4Fe-4S] cluster</name>
        <dbReference type="ChEBI" id="CHEBI:49883"/>
    </cofactor>
</comment>
<sequence>MKRVLLIQPPLQDFYTTPIRLYPLGLLSVASVLRTLGFEVEILDCLNPLRRKPLPLPEKFTYFRPYLKHPHFFKRFQHFGLAVERVVARVGELRPDLVAINSSFAAYFNTVAELVLALKRKFGIPVLVGGNQATCCPEEIKARVPEIDRVLGGPAESCLPSFLIKEGLLPVESGLMESQPLDWKKLRPAHELLDPAPYRIGKKNYLSLQASRGCPQNCSFCNVHRVFGRRTEYRPVSSVLEEMRWNYRYRGIRLFNFEDDNLAFDRNWLVEFLEAVAADPGLEGSELTFMNGLGYDNLDEELLELMKRAGVRKLDLSWVSGNPAVRQQHHRPQKKDEAEFFDLVREARRMGFFVTVYLILGLPGQTREEIVATTEELLEAGVLVGPSVFYLTPGSELQLSLDLPPEIAGDWDMYRATAFAVETKELKRRDLVELFLYIRQRNLGKRAPALRISTS</sequence>
<dbReference type="GO" id="GO:0003824">
    <property type="term" value="F:catalytic activity"/>
    <property type="evidence" value="ECO:0007669"/>
    <property type="project" value="InterPro"/>
</dbReference>
<keyword evidence="5" id="KW-0411">Iron-sulfur</keyword>
<organism evidence="8 9">
    <name type="scientific">Candidatus Saccharicenans subterraneus</name>
    <dbReference type="NCBI Taxonomy" id="2508984"/>
    <lineage>
        <taxon>Bacteria</taxon>
        <taxon>Candidatus Aminicenantota</taxon>
        <taxon>Candidatus Aminicenantia</taxon>
        <taxon>Candidatus Aminicenantales</taxon>
        <taxon>Candidatus Saccharicenantaceae</taxon>
        <taxon>Candidatus Saccharicenans</taxon>
    </lineage>
</organism>
<dbReference type="Gene3D" id="3.80.30.20">
    <property type="entry name" value="tm_1862 like domain"/>
    <property type="match status" value="1"/>
</dbReference>
<keyword evidence="2" id="KW-0949">S-adenosyl-L-methionine</keyword>
<dbReference type="GO" id="GO:0051539">
    <property type="term" value="F:4 iron, 4 sulfur cluster binding"/>
    <property type="evidence" value="ECO:0007669"/>
    <property type="project" value="UniProtKB-KW"/>
</dbReference>
<dbReference type="GO" id="GO:0046872">
    <property type="term" value="F:metal ion binding"/>
    <property type="evidence" value="ECO:0007669"/>
    <property type="project" value="UniProtKB-KW"/>
</dbReference>
<comment type="caution">
    <text evidence="8">The sequence shown here is derived from an EMBL/GenBank/DDBJ whole genome shotgun (WGS) entry which is preliminary data.</text>
</comment>
<evidence type="ECO:0000313" key="9">
    <source>
        <dbReference type="Proteomes" id="UP000257323"/>
    </source>
</evidence>
<dbReference type="InterPro" id="IPR058240">
    <property type="entry name" value="rSAM_sf"/>
</dbReference>
<dbReference type="Gene3D" id="3.40.50.280">
    <property type="entry name" value="Cobalamin-binding domain"/>
    <property type="match status" value="1"/>
</dbReference>
<evidence type="ECO:0000256" key="3">
    <source>
        <dbReference type="ARBA" id="ARBA00022723"/>
    </source>
</evidence>
<dbReference type="InterPro" id="IPR051198">
    <property type="entry name" value="BchE-like"/>
</dbReference>
<name>A0A3E2BL57_9BACT</name>
<dbReference type="PANTHER" id="PTHR43409:SF16">
    <property type="entry name" value="SLR0320 PROTEIN"/>
    <property type="match status" value="1"/>
</dbReference>
<evidence type="ECO:0000256" key="5">
    <source>
        <dbReference type="ARBA" id="ARBA00023014"/>
    </source>
</evidence>
<reference evidence="8 9" key="1">
    <citation type="submission" date="2018-08" db="EMBL/GenBank/DDBJ databases">
        <title>Genome analysis of the thermophilic bacterium of the candidate phylum Aminicenantes from deep subsurface aquifer revealed its physiology and ecological role.</title>
        <authorList>
            <person name="Kadnikov V.V."/>
            <person name="Mardanov A.V."/>
            <person name="Beletsky A.V."/>
            <person name="Karnachuk O.V."/>
            <person name="Ravin N.V."/>
        </authorList>
    </citation>
    <scope>NUCLEOTIDE SEQUENCE [LARGE SCALE GENOMIC DNA]</scope>
    <source>
        <strain evidence="8">BY38</strain>
    </source>
</reference>
<evidence type="ECO:0000259" key="7">
    <source>
        <dbReference type="PROSITE" id="PS51918"/>
    </source>
</evidence>
<dbReference type="PROSITE" id="PS51332">
    <property type="entry name" value="B12_BINDING"/>
    <property type="match status" value="1"/>
</dbReference>
<proteinExistence type="predicted"/>
<evidence type="ECO:0000259" key="6">
    <source>
        <dbReference type="PROSITE" id="PS51332"/>
    </source>
</evidence>
<dbReference type="Pfam" id="PF02310">
    <property type="entry name" value="B12-binding"/>
    <property type="match status" value="1"/>
</dbReference>
<evidence type="ECO:0000313" key="8">
    <source>
        <dbReference type="EMBL" id="RFT15424.1"/>
    </source>
</evidence>
<dbReference type="EMBL" id="QUAH01000009">
    <property type="protein sequence ID" value="RFT15424.1"/>
    <property type="molecule type" value="Genomic_DNA"/>
</dbReference>
<dbReference type="PROSITE" id="PS51918">
    <property type="entry name" value="RADICAL_SAM"/>
    <property type="match status" value="1"/>
</dbReference>
<feature type="domain" description="Radical SAM core" evidence="7">
    <location>
        <begin position="198"/>
        <end position="425"/>
    </location>
</feature>
<dbReference type="InterPro" id="IPR034466">
    <property type="entry name" value="Methyltransferase_Class_B"/>
</dbReference>
<dbReference type="SFLD" id="SFLDG01123">
    <property type="entry name" value="methyltransferase_(Class_B)"/>
    <property type="match status" value="1"/>
</dbReference>
<keyword evidence="4" id="KW-0408">Iron</keyword>
<dbReference type="InterPro" id="IPR023404">
    <property type="entry name" value="rSAM_horseshoe"/>
</dbReference>
<evidence type="ECO:0000256" key="2">
    <source>
        <dbReference type="ARBA" id="ARBA00022691"/>
    </source>
</evidence>
<dbReference type="CDD" id="cd01335">
    <property type="entry name" value="Radical_SAM"/>
    <property type="match status" value="1"/>
</dbReference>
<keyword evidence="3" id="KW-0479">Metal-binding</keyword>
<evidence type="ECO:0000256" key="4">
    <source>
        <dbReference type="ARBA" id="ARBA00023004"/>
    </source>
</evidence>
<evidence type="ECO:0000256" key="1">
    <source>
        <dbReference type="ARBA" id="ARBA00001966"/>
    </source>
</evidence>
<dbReference type="SFLD" id="SFLDS00029">
    <property type="entry name" value="Radical_SAM"/>
    <property type="match status" value="1"/>
</dbReference>
<dbReference type="InterPro" id="IPR006638">
    <property type="entry name" value="Elp3/MiaA/NifB-like_rSAM"/>
</dbReference>
<protein>
    <submittedName>
        <fullName evidence="8">Fe-S oxidoreductase</fullName>
    </submittedName>
</protein>
<gene>
    <name evidence="8" type="ORF">OP8BY_0314</name>
</gene>
<dbReference type="CDD" id="cd02065">
    <property type="entry name" value="B12-binding_like"/>
    <property type="match status" value="1"/>
</dbReference>
<dbReference type="InterPro" id="IPR007197">
    <property type="entry name" value="rSAM"/>
</dbReference>
<feature type="domain" description="B12-binding" evidence="6">
    <location>
        <begin position="2"/>
        <end position="173"/>
    </location>
</feature>
<dbReference type="PANTHER" id="PTHR43409">
    <property type="entry name" value="ANAEROBIC MAGNESIUM-PROTOPORPHYRIN IX MONOMETHYL ESTER CYCLASE-RELATED"/>
    <property type="match status" value="1"/>
</dbReference>
<accession>A0A3E2BL57</accession>
<dbReference type="SUPFAM" id="SSF102114">
    <property type="entry name" value="Radical SAM enzymes"/>
    <property type="match status" value="1"/>
</dbReference>
<dbReference type="GO" id="GO:0005829">
    <property type="term" value="C:cytosol"/>
    <property type="evidence" value="ECO:0007669"/>
    <property type="project" value="TreeGrafter"/>
</dbReference>
<dbReference type="AlphaFoldDB" id="A0A3E2BL57"/>
<dbReference type="Pfam" id="PF04055">
    <property type="entry name" value="Radical_SAM"/>
    <property type="match status" value="1"/>
</dbReference>
<dbReference type="Proteomes" id="UP000257323">
    <property type="component" value="Unassembled WGS sequence"/>
</dbReference>
<dbReference type="SMART" id="SM00729">
    <property type="entry name" value="Elp3"/>
    <property type="match status" value="1"/>
</dbReference>